<organism evidence="2 3">
    <name type="scientific">Rhabdobacter roseus</name>
    <dbReference type="NCBI Taxonomy" id="1655419"/>
    <lineage>
        <taxon>Bacteria</taxon>
        <taxon>Pseudomonadati</taxon>
        <taxon>Bacteroidota</taxon>
        <taxon>Cytophagia</taxon>
        <taxon>Cytophagales</taxon>
        <taxon>Cytophagaceae</taxon>
        <taxon>Rhabdobacter</taxon>
    </lineage>
</organism>
<reference evidence="2 3" key="1">
    <citation type="submission" date="2020-08" db="EMBL/GenBank/DDBJ databases">
        <title>Genomic Encyclopedia of Type Strains, Phase IV (KMG-IV): sequencing the most valuable type-strain genomes for metagenomic binning, comparative biology and taxonomic classification.</title>
        <authorList>
            <person name="Goeker M."/>
        </authorList>
    </citation>
    <scope>NUCLEOTIDE SEQUENCE [LARGE SCALE GENOMIC DNA]</scope>
    <source>
        <strain evidence="2 3">DSM 105074</strain>
    </source>
</reference>
<accession>A0A840TWZ9</accession>
<evidence type="ECO:0000313" key="3">
    <source>
        <dbReference type="Proteomes" id="UP000557307"/>
    </source>
</evidence>
<dbReference type="Gene3D" id="3.90.1150.200">
    <property type="match status" value="1"/>
</dbReference>
<dbReference type="InterPro" id="IPR014922">
    <property type="entry name" value="YdhG-like"/>
</dbReference>
<dbReference type="RefSeq" id="WP_184174126.1">
    <property type="nucleotide sequence ID" value="NZ_JACHGF010000003.1"/>
</dbReference>
<name>A0A840TWZ9_9BACT</name>
<gene>
    <name evidence="2" type="ORF">HNQ92_002312</name>
</gene>
<evidence type="ECO:0000313" key="2">
    <source>
        <dbReference type="EMBL" id="MBB5284169.1"/>
    </source>
</evidence>
<evidence type="ECO:0000259" key="1">
    <source>
        <dbReference type="Pfam" id="PF08818"/>
    </source>
</evidence>
<feature type="domain" description="YdhG-like" evidence="1">
    <location>
        <begin position="19"/>
        <end position="109"/>
    </location>
</feature>
<comment type="caution">
    <text evidence="2">The sequence shown here is derived from an EMBL/GenBank/DDBJ whole genome shotgun (WGS) entry which is preliminary data.</text>
</comment>
<keyword evidence="3" id="KW-1185">Reference proteome</keyword>
<protein>
    <submittedName>
        <fullName evidence="2">Uncharacterized protein YdhG (YjbR/CyaY superfamily)</fullName>
    </submittedName>
</protein>
<sequence>MQSQAPDVDTYLLEVPAERAEALARLRALCLETLVGYQETMLYGMPTYLRNGLAEVAFNSQKNYISLYILQKEVLDTHREALRGASLGKGCIRYSSPQKIDFEAVRQLLIDSRQAQESGG</sequence>
<dbReference type="Proteomes" id="UP000557307">
    <property type="component" value="Unassembled WGS sequence"/>
</dbReference>
<dbReference type="Pfam" id="PF08818">
    <property type="entry name" value="DUF1801"/>
    <property type="match status" value="1"/>
</dbReference>
<dbReference type="EMBL" id="JACHGF010000003">
    <property type="protein sequence ID" value="MBB5284169.1"/>
    <property type="molecule type" value="Genomic_DNA"/>
</dbReference>
<proteinExistence type="predicted"/>
<dbReference type="SUPFAM" id="SSF159888">
    <property type="entry name" value="YdhG-like"/>
    <property type="match status" value="1"/>
</dbReference>
<dbReference type="AlphaFoldDB" id="A0A840TWZ9"/>